<dbReference type="NCBIfam" id="TIGR02937">
    <property type="entry name" value="sigma70-ECF"/>
    <property type="match status" value="1"/>
</dbReference>
<dbReference type="RefSeq" id="WP_110855127.1">
    <property type="nucleotide sequence ID" value="NZ_QJSQ01000008.1"/>
</dbReference>
<dbReference type="GO" id="GO:0016987">
    <property type="term" value="F:sigma factor activity"/>
    <property type="evidence" value="ECO:0007669"/>
    <property type="project" value="InterPro"/>
</dbReference>
<dbReference type="SUPFAM" id="SSF88946">
    <property type="entry name" value="Sigma2 domain of RNA polymerase sigma factors"/>
    <property type="match status" value="1"/>
</dbReference>
<dbReference type="InterPro" id="IPR052704">
    <property type="entry name" value="ECF_Sigma-70_Domain"/>
</dbReference>
<protein>
    <submittedName>
        <fullName evidence="3">RNA polymerase sigma-70 factor (ECF subfamily)</fullName>
    </submittedName>
</protein>
<evidence type="ECO:0000313" key="4">
    <source>
        <dbReference type="Proteomes" id="UP000247772"/>
    </source>
</evidence>
<dbReference type="InterPro" id="IPR014284">
    <property type="entry name" value="RNA_pol_sigma-70_dom"/>
</dbReference>
<dbReference type="Proteomes" id="UP000247772">
    <property type="component" value="Unassembled WGS sequence"/>
</dbReference>
<evidence type="ECO:0000259" key="1">
    <source>
        <dbReference type="Pfam" id="PF04542"/>
    </source>
</evidence>
<organism evidence="3 4">
    <name type="scientific">Paraburkholderia silvatlantica</name>
    <dbReference type="NCBI Taxonomy" id="321895"/>
    <lineage>
        <taxon>Bacteria</taxon>
        <taxon>Pseudomonadati</taxon>
        <taxon>Pseudomonadota</taxon>
        <taxon>Betaproteobacteria</taxon>
        <taxon>Burkholderiales</taxon>
        <taxon>Burkholderiaceae</taxon>
        <taxon>Paraburkholderia</taxon>
    </lineage>
</organism>
<name>A0A2V4UR41_9BURK</name>
<evidence type="ECO:0000259" key="2">
    <source>
        <dbReference type="Pfam" id="PF08281"/>
    </source>
</evidence>
<dbReference type="InterPro" id="IPR013324">
    <property type="entry name" value="RNA_pol_sigma_r3/r4-like"/>
</dbReference>
<dbReference type="EMBL" id="QJSQ01000008">
    <property type="protein sequence ID" value="PYE23206.1"/>
    <property type="molecule type" value="Genomic_DNA"/>
</dbReference>
<dbReference type="GO" id="GO:0006352">
    <property type="term" value="P:DNA-templated transcription initiation"/>
    <property type="evidence" value="ECO:0007669"/>
    <property type="project" value="InterPro"/>
</dbReference>
<dbReference type="AlphaFoldDB" id="A0A2V4UR41"/>
<evidence type="ECO:0000313" key="3">
    <source>
        <dbReference type="EMBL" id="PYE23206.1"/>
    </source>
</evidence>
<feature type="domain" description="RNA polymerase sigma factor 70 region 4 type 2" evidence="2">
    <location>
        <begin position="139"/>
        <end position="191"/>
    </location>
</feature>
<dbReference type="GO" id="GO:0003677">
    <property type="term" value="F:DNA binding"/>
    <property type="evidence" value="ECO:0007669"/>
    <property type="project" value="InterPro"/>
</dbReference>
<dbReference type="PANTHER" id="PTHR30173">
    <property type="entry name" value="SIGMA 19 FACTOR"/>
    <property type="match status" value="1"/>
</dbReference>
<sequence>MTRAIDTIEGTSLAGAGRNEAATPVSGEAGPGAAAWTDARRAAAFGEARGRLIALAARVLGSRAEAEDVVQDAWFRWRDADAQALRAPQAWLATVTVRLAIDRLRRLRREHAGEHEAAWLDDASPSAEEAGLRARRFSDALLLLLERLGPLEQAVFVLREAFDCDYAQIGALTGCTNEHCRQIVRRARLRLAREAAPKAMPPDKVQHARTVERLRDVLHAQDRAGLMDLLGVTANALVAASVAEAAQNQAPQEAPAARVLRAEALALDGEPGVALVAQDGALAAWLHVRDDRCGLPEPVVCIAAMEEGSAGPANRLQAVNRAFGGDAVRKMLARLASSDGAACVSTLGVTVRASTAHGCATLFAQPLVLA</sequence>
<dbReference type="Gene3D" id="1.10.1740.10">
    <property type="match status" value="1"/>
</dbReference>
<reference evidence="3 4" key="1">
    <citation type="submission" date="2018-06" db="EMBL/GenBank/DDBJ databases">
        <title>Genomic Encyclopedia of Type Strains, Phase IV (KMG-V): Genome sequencing to study the core and pangenomes of soil and plant-associated prokaryotes.</title>
        <authorList>
            <person name="Whitman W."/>
        </authorList>
    </citation>
    <scope>NUCLEOTIDE SEQUENCE [LARGE SCALE GENOMIC DNA]</scope>
    <source>
        <strain evidence="3 4">SRCL-318</strain>
    </source>
</reference>
<feature type="domain" description="RNA polymerase sigma-70 region 2" evidence="1">
    <location>
        <begin position="49"/>
        <end position="109"/>
    </location>
</feature>
<dbReference type="Gene3D" id="1.10.10.10">
    <property type="entry name" value="Winged helix-like DNA-binding domain superfamily/Winged helix DNA-binding domain"/>
    <property type="match status" value="1"/>
</dbReference>
<gene>
    <name evidence="3" type="ORF">C7410_108103</name>
</gene>
<comment type="caution">
    <text evidence="3">The sequence shown here is derived from an EMBL/GenBank/DDBJ whole genome shotgun (WGS) entry which is preliminary data.</text>
</comment>
<accession>A0A2V4UR41</accession>
<dbReference type="Pfam" id="PF04542">
    <property type="entry name" value="Sigma70_r2"/>
    <property type="match status" value="1"/>
</dbReference>
<dbReference type="SUPFAM" id="SSF88659">
    <property type="entry name" value="Sigma3 and sigma4 domains of RNA polymerase sigma factors"/>
    <property type="match status" value="1"/>
</dbReference>
<proteinExistence type="predicted"/>
<dbReference type="PANTHER" id="PTHR30173:SF36">
    <property type="entry name" value="ECF RNA POLYMERASE SIGMA FACTOR SIGJ"/>
    <property type="match status" value="1"/>
</dbReference>
<dbReference type="InterPro" id="IPR036388">
    <property type="entry name" value="WH-like_DNA-bd_sf"/>
</dbReference>
<dbReference type="InterPro" id="IPR007627">
    <property type="entry name" value="RNA_pol_sigma70_r2"/>
</dbReference>
<dbReference type="InterPro" id="IPR013249">
    <property type="entry name" value="RNA_pol_sigma70_r4_t2"/>
</dbReference>
<dbReference type="InterPro" id="IPR013325">
    <property type="entry name" value="RNA_pol_sigma_r2"/>
</dbReference>
<dbReference type="OrthoDB" id="3211555at2"/>
<dbReference type="Pfam" id="PF08281">
    <property type="entry name" value="Sigma70_r4_2"/>
    <property type="match status" value="1"/>
</dbReference>